<evidence type="ECO:0000313" key="1">
    <source>
        <dbReference type="EMBL" id="WUR04289.1"/>
    </source>
</evidence>
<dbReference type="KEGG" id="vnx:VNE69_08046"/>
<accession>A0AAX4JE60</accession>
<dbReference type="InterPro" id="IPR036866">
    <property type="entry name" value="RibonucZ/Hydroxyglut_hydro"/>
</dbReference>
<organism evidence="1 2">
    <name type="scientific">Vairimorpha necatrix</name>
    <dbReference type="NCBI Taxonomy" id="6039"/>
    <lineage>
        <taxon>Eukaryota</taxon>
        <taxon>Fungi</taxon>
        <taxon>Fungi incertae sedis</taxon>
        <taxon>Microsporidia</taxon>
        <taxon>Nosematidae</taxon>
        <taxon>Vairimorpha</taxon>
    </lineage>
</organism>
<dbReference type="EMBL" id="CP142733">
    <property type="protein sequence ID" value="WUR04289.1"/>
    <property type="molecule type" value="Genomic_DNA"/>
</dbReference>
<reference evidence="1" key="1">
    <citation type="journal article" date="2024" name="BMC Genomics">
        <title>Functional annotation of a divergent genome using sequence and structure-based similarity.</title>
        <authorList>
            <person name="Svedberg D."/>
            <person name="Winiger R.R."/>
            <person name="Berg A."/>
            <person name="Sharma H."/>
            <person name="Tellgren-Roth C."/>
            <person name="Debrunner-Vossbrinck B.A."/>
            <person name="Vossbrinck C.R."/>
            <person name="Barandun J."/>
        </authorList>
    </citation>
    <scope>NUCLEOTIDE SEQUENCE</scope>
    <source>
        <strain evidence="1">Illinois isolate</strain>
    </source>
</reference>
<gene>
    <name evidence="1" type="ORF">VNE69_08046</name>
</gene>
<name>A0AAX4JE60_9MICR</name>
<sequence>MTLIKKTGSSYIIISSYNTFLFDYHTNIPFVDTIFISNSSNIEILYLTLDVPIYITRPVYTQLLYKQDKNRNISDLFYKNCIFINYNQKIMFNKVEICVLPSGLYFGWCMFKINDLLYFSDISFVNKICTSVKIIKDIKFILWGNVEKETKRDTIESFNECLKNNLKINRNNPQISSPIEIYVEFPNFLLDIVLHINLYFNISVRVDCPDICRFINYLNSESDWINDKYTGLNLNITETSKIILKKKTIEDFSIKKEDYSINVKGVNNNKFNISTSASYEDIKKHFSAEILDIEKGVYYERPDMNYEDVLVDGNLDLVNKSCYIVGEMINTDMNDQIKSIIIRENIDIFKSIFESENYAYIDGIYYFKRLGIKIYEEDGRFKIRF</sequence>
<dbReference type="InterPro" id="IPR031494">
    <property type="entry name" value="Beta_lactamase3"/>
</dbReference>
<evidence type="ECO:0000313" key="2">
    <source>
        <dbReference type="Proteomes" id="UP001334084"/>
    </source>
</evidence>
<dbReference type="AlphaFoldDB" id="A0AAX4JE60"/>
<dbReference type="Proteomes" id="UP001334084">
    <property type="component" value="Chromosome 8"/>
</dbReference>
<proteinExistence type="predicted"/>
<dbReference type="RefSeq" id="XP_065330434.1">
    <property type="nucleotide sequence ID" value="XM_065474362.1"/>
</dbReference>
<dbReference type="SUPFAM" id="SSF56281">
    <property type="entry name" value="Metallo-hydrolase/oxidoreductase"/>
    <property type="match status" value="1"/>
</dbReference>
<keyword evidence="2" id="KW-1185">Reference proteome</keyword>
<dbReference type="Pfam" id="PF17030">
    <property type="entry name" value="Beta_lactamase3"/>
    <property type="match status" value="1"/>
</dbReference>
<protein>
    <submittedName>
        <fullName evidence="1">Ribonuclease</fullName>
    </submittedName>
</protein>
<dbReference type="GeneID" id="90542122"/>